<feature type="disulfide bond" evidence="8">
    <location>
        <begin position="1725"/>
        <end position="1752"/>
    </location>
</feature>
<proteinExistence type="predicted"/>
<dbReference type="Pfam" id="PF00008">
    <property type="entry name" value="EGF"/>
    <property type="match status" value="2"/>
</dbReference>
<dbReference type="Gene3D" id="2.10.50.10">
    <property type="entry name" value="Tumor Necrosis Factor Receptor, subunit A, domain 2"/>
    <property type="match status" value="3"/>
</dbReference>
<feature type="domain" description="Sushi" evidence="13">
    <location>
        <begin position="437"/>
        <end position="496"/>
    </location>
</feature>
<feature type="disulfide bond" evidence="7">
    <location>
        <begin position="1165"/>
        <end position="1174"/>
    </location>
</feature>
<feature type="disulfide bond" evidence="7">
    <location>
        <begin position="1245"/>
        <end position="1254"/>
    </location>
</feature>
<dbReference type="CDD" id="cd01450">
    <property type="entry name" value="vWFA_subfamily_ECM"/>
    <property type="match status" value="1"/>
</dbReference>
<evidence type="ECO:0000256" key="6">
    <source>
        <dbReference type="ARBA" id="ARBA00023180"/>
    </source>
</evidence>
<dbReference type="PANTHER" id="PTHR46393:SF7">
    <property type="entry name" value="COMPLEMENT C2"/>
    <property type="match status" value="1"/>
</dbReference>
<evidence type="ECO:0000259" key="14">
    <source>
        <dbReference type="PROSITE" id="PS51828"/>
    </source>
</evidence>
<feature type="domain" description="Sushi" evidence="13">
    <location>
        <begin position="1557"/>
        <end position="1614"/>
    </location>
</feature>
<name>A0A653BH15_CALMS</name>
<dbReference type="GO" id="GO:0032991">
    <property type="term" value="C:protein-containing complex"/>
    <property type="evidence" value="ECO:0007669"/>
    <property type="project" value="UniProtKB-ARBA"/>
</dbReference>
<feature type="disulfide bond" evidence="7">
    <location>
        <begin position="1143"/>
        <end position="1153"/>
    </location>
</feature>
<feature type="domain" description="Sushi" evidence="13">
    <location>
        <begin position="363"/>
        <end position="423"/>
    </location>
</feature>
<feature type="chain" id="PRO_5024877875" description="Sushi, von Willebrand factor type A, EGF and pentraxin domain-containing protein 1" evidence="9">
    <location>
        <begin position="18"/>
        <end position="1870"/>
    </location>
</feature>
<feature type="domain" description="Sushi" evidence="13">
    <location>
        <begin position="1818"/>
        <end position="1870"/>
    </location>
</feature>
<dbReference type="SUPFAM" id="SSF49899">
    <property type="entry name" value="Concanavalin A-like lectins/glucanases"/>
    <property type="match status" value="1"/>
</dbReference>
<reference evidence="15 16" key="1">
    <citation type="submission" date="2019-01" db="EMBL/GenBank/DDBJ databases">
        <authorList>
            <person name="Sayadi A."/>
        </authorList>
    </citation>
    <scope>NUCLEOTIDE SEQUENCE [LARGE SCALE GENOMIC DNA]</scope>
</reference>
<dbReference type="Pfam" id="PF07699">
    <property type="entry name" value="Ephrin_rec_like"/>
    <property type="match status" value="2"/>
</dbReference>
<dbReference type="InterPro" id="IPR030476">
    <property type="entry name" value="Pentaxin_CS"/>
</dbReference>
<dbReference type="EMBL" id="CAACVG010000970">
    <property type="protein sequence ID" value="VEN34773.1"/>
    <property type="molecule type" value="Genomic_DNA"/>
</dbReference>
<feature type="disulfide bond" evidence="7">
    <location>
        <begin position="1283"/>
        <end position="1292"/>
    </location>
</feature>
<accession>A0A653BH15</accession>
<feature type="domain" description="Sushi" evidence="13">
    <location>
        <begin position="1499"/>
        <end position="1556"/>
    </location>
</feature>
<feature type="domain" description="Sushi" evidence="13">
    <location>
        <begin position="497"/>
        <end position="562"/>
    </location>
</feature>
<keyword evidence="2 8" id="KW-0768">Sushi</keyword>
<dbReference type="InterPro" id="IPR000742">
    <property type="entry name" value="EGF"/>
</dbReference>
<dbReference type="Pfam" id="PF00084">
    <property type="entry name" value="Sushi"/>
    <property type="match status" value="7"/>
</dbReference>
<feature type="disulfide bond" evidence="7">
    <location>
        <begin position="1090"/>
        <end position="1099"/>
    </location>
</feature>
<dbReference type="SUPFAM" id="SSF57196">
    <property type="entry name" value="EGF/Laminin"/>
    <property type="match status" value="5"/>
</dbReference>
<evidence type="ECO:0000259" key="11">
    <source>
        <dbReference type="PROSITE" id="PS50234"/>
    </source>
</evidence>
<evidence type="ECO:0000256" key="2">
    <source>
        <dbReference type="ARBA" id="ARBA00022659"/>
    </source>
</evidence>
<feature type="disulfide bond" evidence="8">
    <location>
        <begin position="1788"/>
        <end position="1815"/>
    </location>
</feature>
<dbReference type="Pfam" id="PF00354">
    <property type="entry name" value="Pentaxin"/>
    <property type="match status" value="1"/>
</dbReference>
<feature type="domain" description="VWFA" evidence="11">
    <location>
        <begin position="74"/>
        <end position="256"/>
    </location>
</feature>
<keyword evidence="1 7" id="KW-0245">EGF-like domain</keyword>
<organism evidence="15 16">
    <name type="scientific">Callosobruchus maculatus</name>
    <name type="common">Southern cowpea weevil</name>
    <name type="synonym">Pulse bruchid</name>
    <dbReference type="NCBI Taxonomy" id="64391"/>
    <lineage>
        <taxon>Eukaryota</taxon>
        <taxon>Metazoa</taxon>
        <taxon>Ecdysozoa</taxon>
        <taxon>Arthropoda</taxon>
        <taxon>Hexapoda</taxon>
        <taxon>Insecta</taxon>
        <taxon>Pterygota</taxon>
        <taxon>Neoptera</taxon>
        <taxon>Endopterygota</taxon>
        <taxon>Coleoptera</taxon>
        <taxon>Polyphaga</taxon>
        <taxon>Cucujiformia</taxon>
        <taxon>Chrysomeloidea</taxon>
        <taxon>Chrysomelidae</taxon>
        <taxon>Bruchinae</taxon>
        <taxon>Bruchini</taxon>
        <taxon>Callosobruchus</taxon>
    </lineage>
</organism>
<evidence type="ECO:0000256" key="4">
    <source>
        <dbReference type="ARBA" id="ARBA00022737"/>
    </source>
</evidence>
<evidence type="ECO:0000256" key="7">
    <source>
        <dbReference type="PROSITE-ProRule" id="PRU00076"/>
    </source>
</evidence>
<dbReference type="InterPro" id="IPR013320">
    <property type="entry name" value="ConA-like_dom_sf"/>
</dbReference>
<dbReference type="PANTHER" id="PTHR46393">
    <property type="entry name" value="SUSHI DOMAIN-CONTAINING PROTEIN"/>
    <property type="match status" value="1"/>
</dbReference>
<protein>
    <recommendedName>
        <fullName evidence="17">Sushi, von Willebrand factor type A, EGF and pentraxin domain-containing protein 1</fullName>
    </recommendedName>
</protein>
<dbReference type="SMART" id="SM00327">
    <property type="entry name" value="VWA"/>
    <property type="match status" value="1"/>
</dbReference>
<dbReference type="FunFam" id="2.10.25.10:FF:000066">
    <property type="entry name" value="FAT atypical cadherin 4"/>
    <property type="match status" value="1"/>
</dbReference>
<dbReference type="InterPro" id="IPR001881">
    <property type="entry name" value="EGF-like_Ca-bd_dom"/>
</dbReference>
<dbReference type="InterPro" id="IPR000436">
    <property type="entry name" value="Sushi_SCR_CCP_dom"/>
</dbReference>
<dbReference type="Gene3D" id="2.10.25.10">
    <property type="entry name" value="Laminin"/>
    <property type="match status" value="5"/>
</dbReference>
<evidence type="ECO:0000256" key="5">
    <source>
        <dbReference type="ARBA" id="ARBA00023157"/>
    </source>
</evidence>
<dbReference type="InterPro" id="IPR011641">
    <property type="entry name" value="Tyr-kin_ephrin_A/B_rcpt-like"/>
</dbReference>
<dbReference type="SMART" id="SM00179">
    <property type="entry name" value="EGF_CA"/>
    <property type="match status" value="5"/>
</dbReference>
<feature type="domain" description="EGF-like" evidence="10">
    <location>
        <begin position="1213"/>
        <end position="1255"/>
    </location>
</feature>
<dbReference type="OrthoDB" id="6515930at2759"/>
<feature type="domain" description="EGF-like" evidence="10">
    <location>
        <begin position="1139"/>
        <end position="1175"/>
    </location>
</feature>
<dbReference type="PROSITE" id="PS50923">
    <property type="entry name" value="SUSHI"/>
    <property type="match status" value="9"/>
</dbReference>
<dbReference type="PROSITE" id="PS50026">
    <property type="entry name" value="EGF_3"/>
    <property type="match status" value="6"/>
</dbReference>
<dbReference type="InterPro" id="IPR001759">
    <property type="entry name" value="PTX_dom"/>
</dbReference>
<dbReference type="InterPro" id="IPR003410">
    <property type="entry name" value="HYR_dom"/>
</dbReference>
<feature type="domain" description="Sushi" evidence="13">
    <location>
        <begin position="1755"/>
        <end position="1817"/>
    </location>
</feature>
<feature type="domain" description="HYR" evidence="12">
    <location>
        <begin position="648"/>
        <end position="726"/>
    </location>
</feature>
<dbReference type="SMART" id="SM00032">
    <property type="entry name" value="CCP"/>
    <property type="match status" value="9"/>
</dbReference>
<dbReference type="SMART" id="SM00181">
    <property type="entry name" value="EGF"/>
    <property type="match status" value="8"/>
</dbReference>
<feature type="domain" description="EGF-like" evidence="10">
    <location>
        <begin position="1063"/>
        <end position="1100"/>
    </location>
</feature>
<feature type="disulfide bond" evidence="8">
    <location>
        <begin position="1585"/>
        <end position="1612"/>
    </location>
</feature>
<dbReference type="Proteomes" id="UP000410492">
    <property type="component" value="Unassembled WGS sequence"/>
</dbReference>
<feature type="domain" description="Pentraxin (PTX)" evidence="14">
    <location>
        <begin position="1298"/>
        <end position="1498"/>
    </location>
</feature>
<evidence type="ECO:0000313" key="15">
    <source>
        <dbReference type="EMBL" id="VEN34773.1"/>
    </source>
</evidence>
<dbReference type="InterPro" id="IPR000152">
    <property type="entry name" value="EGF-type_Asp/Asn_hydroxyl_site"/>
</dbReference>
<feature type="domain" description="EGF-like" evidence="10">
    <location>
        <begin position="1102"/>
        <end position="1138"/>
    </location>
</feature>
<comment type="caution">
    <text evidence="7">Lacks conserved residue(s) required for the propagation of feature annotation.</text>
</comment>
<dbReference type="SUPFAM" id="SSF57184">
    <property type="entry name" value="Growth factor receptor domain"/>
    <property type="match status" value="1"/>
</dbReference>
<feature type="disulfide bond" evidence="8">
    <location>
        <begin position="1655"/>
        <end position="1682"/>
    </location>
</feature>
<dbReference type="SUPFAM" id="SSF57535">
    <property type="entry name" value="Complement control module/SCR domain"/>
    <property type="match status" value="8"/>
</dbReference>
<evidence type="ECO:0000256" key="9">
    <source>
        <dbReference type="SAM" id="SignalP"/>
    </source>
</evidence>
<dbReference type="Gene3D" id="2.60.120.200">
    <property type="match status" value="1"/>
</dbReference>
<dbReference type="SUPFAM" id="SSF53300">
    <property type="entry name" value="vWA-like"/>
    <property type="match status" value="1"/>
</dbReference>
<feature type="disulfide bond" evidence="8">
    <location>
        <begin position="394"/>
        <end position="421"/>
    </location>
</feature>
<dbReference type="Pfam" id="PF00092">
    <property type="entry name" value="VWA"/>
    <property type="match status" value="1"/>
</dbReference>
<keyword evidence="6" id="KW-0325">Glycoprotein</keyword>
<gene>
    <name evidence="15" type="ORF">CALMAC_LOCUS860</name>
</gene>
<evidence type="ECO:0000256" key="3">
    <source>
        <dbReference type="ARBA" id="ARBA00022729"/>
    </source>
</evidence>
<feature type="domain" description="EGF-like" evidence="10">
    <location>
        <begin position="1257"/>
        <end position="1293"/>
    </location>
</feature>
<feature type="signal peptide" evidence="9">
    <location>
        <begin position="1"/>
        <end position="17"/>
    </location>
</feature>
<feature type="domain" description="EGF-like" evidence="10">
    <location>
        <begin position="1177"/>
        <end position="1210"/>
    </location>
</feature>
<dbReference type="CDD" id="cd00054">
    <property type="entry name" value="EGF_CA"/>
    <property type="match status" value="5"/>
</dbReference>
<feature type="disulfide bond" evidence="8">
    <location>
        <begin position="365"/>
        <end position="408"/>
    </location>
</feature>
<dbReference type="InterPro" id="IPR035976">
    <property type="entry name" value="Sushi/SCR/CCP_sf"/>
</dbReference>
<feature type="domain" description="Sushi" evidence="13">
    <location>
        <begin position="1615"/>
        <end position="1684"/>
    </location>
</feature>
<evidence type="ECO:0000256" key="1">
    <source>
        <dbReference type="ARBA" id="ARBA00022536"/>
    </source>
</evidence>
<dbReference type="InterPro" id="IPR009030">
    <property type="entry name" value="Growth_fac_rcpt_cys_sf"/>
</dbReference>
<dbReference type="PROSITE" id="PS50234">
    <property type="entry name" value="VWFA"/>
    <property type="match status" value="1"/>
</dbReference>
<evidence type="ECO:0000256" key="8">
    <source>
        <dbReference type="PROSITE-ProRule" id="PRU00302"/>
    </source>
</evidence>
<sequence>MLRKILTVTFMLGFCFSEIIHPDSTEDYEEYLNHGVRKVLGFKESSQEERKIDVLAKVFKKNFGLLKMESLKLDIVFLIDASSSVGESNFQSELKFVKKVLSDVTVDANNTRIAVVTFSSPNNVIKNIDEIGTTAEENNKCKLLNQDLKEVSYQGGQTFTLGAFEVAKDIFISSTRSDSQKVLFLVTDGYSNGGDPTPLAKELKIQNITIFTIGIQNGNYKELFEISSPPGQFHSYLLDSFSDFESLARKALHADLTSGEYIPTSNYKLCDHLCKTGHCCDINAICTCGTSTGHYTCLCQQGFYGSGLRNSCFPCESGTYSEGPNECLPCPDPNHMTIYPAFSIDDCKCKEGYISKEGGCEEITCPDFAMPENSYLIDSINCSNKVNGVCEIRCEVGYDLIGESKLVCQNNGMWSYTGLRCKAQKCNKLEPPKDGIMDCIDTNTGKDYLFDKENMQVPIDVTCSFRCKNGKILIGSEKRTCIPPGKWDGIKSLCKHIKCNKLPEIKYGTISPPSCLDGKQEVGKVCKISCEEGFKLRGPAEKRCVGGYGKWDSDFSTSICIDTEPPKMACPDNRIGTTLPGKMFGHVFWKEPVVTDNSGLNISIWLKPAITNIASFKFQIGTTEVAYYAQDAFQNRAQCSFKVIIKDEEPPTIEGCIDPPPFLTTGSEGVNITWDEPHIFDNSQKVQVEKSREFGYFEKGTTTVVYTAKDPSHNRNICRLNITVEESACEALADPENGQSDCTGNNGHMRCIVTCDEGYGIPIGQPEEVSDGADNNFVCETNNDLIMYANDDPLYPECTVTVVPEDEFGEGEIYLDVDDCNDEKELNEKIKKVALSLNGYCGGGCDIDTSLSNCYDEDSTKLFKRSINYQPVPHRNKKQKGKLNVKFQVRGRYVNENGIGNLTLRLPGGYNATIRHFEKKFICPRGFAPRKNRCVQCPKGSFLNITRSKCQSCDFGQYNDKLGQESCTVCPLHYSTMKIHSKKIADCKGECPPGSHARRKRFRPSKSRPNEVIERLTLQPNCRSCAIGFYQSQYGQLRCIACPSGYTTFAVGARDSTQCVATAKEMCRVHGICGYGLCIEINEYQYSCNCFQNYIGTNCEIRVNYCDSNPCYNGGTCSNEDKGFKCKCRYRFRGKYCEEEDECNRTCLNGGKCVQDDSGSPMCICSPGYTGKVCETKIKHCKSDLCSNSSKCVEEYDTFKCQCVPGFVGRRCNLLPCDFRPCSEQRRCINLIGNSSSINNYRCLCPDGYTGEDCNELIDACKSSTCFNGGLCINYVYYYKCECPGLYTGPHCEHKKSTNYILSFEQYETHNYVKLDGFRGNISEVTACMWMYTPDNFNYGTLISYANRKFDNAFALTDYTGLVIYINNNYVVTDVLLNDAVWHHICVTWNSVNGSYKVYLEGNLVKSGDDLSSGTVIEGLGSMVIGQDQDAMGGKFSQSETFIGKMAYVDIWSKSLPEEDIQKHFNDCNDSIFGDVYAWPKMQDNIKGNIKIENSTFCLKCPQPRDVPNGYVHVLNNVAHYSCRKGFQLSSARYSEGRRCTKASKWEDNIEPYCRRIYCGYPGHIRNGYPLGNKFYFRDKVTYRCYEGFNMIGDESVTCMEDNKWYPSRPKCIGLQCPPFQKPALSEIEILSDQSYENYNENVTFDVGTQIEFTCNPKTNMTGQNIMTCLEDGTWDIQPPKCIPEKSVPSCPVDKVPPPPENGVVVQESLYSVGNGSGSAVAYTCNQGYRLQGTNISTCITDGYWTVPNISCEAITCEKPQVPKNVMLTDEQRVLNKFKFGHVLTFKCEDGYTIFGNGSIRCLQTGKWTRMQGRCIKKSCRKPNVSSKTVVQGKSYLYGDKVKIKCPSGSTYDLTCNKQGIWEGKKDSTC</sequence>
<feature type="disulfide bond" evidence="8">
    <location>
        <begin position="467"/>
        <end position="494"/>
    </location>
</feature>
<dbReference type="PROSITE" id="PS50825">
    <property type="entry name" value="HYR"/>
    <property type="match status" value="2"/>
</dbReference>
<keyword evidence="3 9" id="KW-0732">Signal</keyword>
<evidence type="ECO:0000259" key="13">
    <source>
        <dbReference type="PROSITE" id="PS50923"/>
    </source>
</evidence>
<dbReference type="PRINTS" id="PR00895">
    <property type="entry name" value="PENTAXIN"/>
</dbReference>
<keyword evidence="5 7" id="KW-1015">Disulfide bond</keyword>
<feature type="domain" description="Sushi" evidence="13">
    <location>
        <begin position="1689"/>
        <end position="1754"/>
    </location>
</feature>
<dbReference type="PROSITE" id="PS00010">
    <property type="entry name" value="ASX_HYDROXYL"/>
    <property type="match status" value="2"/>
</dbReference>
<dbReference type="Gene3D" id="2.10.70.10">
    <property type="entry name" value="Complement Module, domain 1"/>
    <property type="match status" value="8"/>
</dbReference>
<feature type="domain" description="HYR" evidence="12">
    <location>
        <begin position="561"/>
        <end position="647"/>
    </location>
</feature>
<evidence type="ECO:0000313" key="16">
    <source>
        <dbReference type="Proteomes" id="UP000410492"/>
    </source>
</evidence>
<evidence type="ECO:0000259" key="12">
    <source>
        <dbReference type="PROSITE" id="PS50825"/>
    </source>
</evidence>
<dbReference type="PROSITE" id="PS00022">
    <property type="entry name" value="EGF_1"/>
    <property type="match status" value="5"/>
</dbReference>
<keyword evidence="4" id="KW-0677">Repeat</keyword>
<dbReference type="PRINTS" id="PR00453">
    <property type="entry name" value="VWFADOMAIN"/>
</dbReference>
<evidence type="ECO:0000259" key="10">
    <source>
        <dbReference type="PROSITE" id="PS50026"/>
    </source>
</evidence>
<dbReference type="PROSITE" id="PS01186">
    <property type="entry name" value="EGF_2"/>
    <property type="match status" value="2"/>
</dbReference>
<dbReference type="InterPro" id="IPR036465">
    <property type="entry name" value="vWFA_dom_sf"/>
</dbReference>
<keyword evidence="16" id="KW-1185">Reference proteome</keyword>
<dbReference type="SMART" id="SM01411">
    <property type="entry name" value="Ephrin_rec_like"/>
    <property type="match status" value="3"/>
</dbReference>
<evidence type="ECO:0008006" key="17">
    <source>
        <dbReference type="Google" id="ProtNLM"/>
    </source>
</evidence>
<dbReference type="Pfam" id="PF02494">
    <property type="entry name" value="HYR"/>
    <property type="match status" value="2"/>
</dbReference>
<feature type="disulfide bond" evidence="7">
    <location>
        <begin position="1128"/>
        <end position="1137"/>
    </location>
</feature>
<dbReference type="Gene3D" id="3.40.50.410">
    <property type="entry name" value="von Willebrand factor, type A domain"/>
    <property type="match status" value="1"/>
</dbReference>
<dbReference type="GO" id="GO:0005509">
    <property type="term" value="F:calcium ion binding"/>
    <property type="evidence" value="ECO:0007669"/>
    <property type="project" value="InterPro"/>
</dbReference>
<dbReference type="InterPro" id="IPR002035">
    <property type="entry name" value="VWF_A"/>
</dbReference>
<dbReference type="CDD" id="cd00033">
    <property type="entry name" value="CCP"/>
    <property type="match status" value="8"/>
</dbReference>
<dbReference type="PROSITE" id="PS00289">
    <property type="entry name" value="PTX_1"/>
    <property type="match status" value="1"/>
</dbReference>
<dbReference type="SMART" id="SM00159">
    <property type="entry name" value="PTX"/>
    <property type="match status" value="1"/>
</dbReference>
<dbReference type="PROSITE" id="PS51828">
    <property type="entry name" value="PTX_2"/>
    <property type="match status" value="1"/>
</dbReference>